<evidence type="ECO:0000259" key="10">
    <source>
        <dbReference type="Pfam" id="PF00724"/>
    </source>
</evidence>
<dbReference type="SUPFAM" id="SSF51395">
    <property type="entry name" value="FMN-linked oxidoreductases"/>
    <property type="match status" value="1"/>
</dbReference>
<accession>A0ABR6WXL9</accession>
<dbReference type="RefSeq" id="WP_186843208.1">
    <property type="nucleotide sequence ID" value="NZ_WJBC01000024.1"/>
</dbReference>
<evidence type="ECO:0000256" key="2">
    <source>
        <dbReference type="ARBA" id="ARBA00001966"/>
    </source>
</evidence>
<dbReference type="Pfam" id="PF00724">
    <property type="entry name" value="Oxidored_FMN"/>
    <property type="match status" value="1"/>
</dbReference>
<evidence type="ECO:0000256" key="7">
    <source>
        <dbReference type="ARBA" id="ARBA00023002"/>
    </source>
</evidence>
<evidence type="ECO:0000256" key="3">
    <source>
        <dbReference type="ARBA" id="ARBA00011048"/>
    </source>
</evidence>
<name>A0ABR6WXL9_9FIRM</name>
<evidence type="ECO:0000313" key="12">
    <source>
        <dbReference type="EMBL" id="MBC3805320.1"/>
    </source>
</evidence>
<keyword evidence="4" id="KW-0285">Flavoprotein</keyword>
<keyword evidence="13" id="KW-1185">Reference proteome</keyword>
<keyword evidence="6" id="KW-0479">Metal-binding</keyword>
<dbReference type="InterPro" id="IPR036188">
    <property type="entry name" value="FAD/NAD-bd_sf"/>
</dbReference>
<gene>
    <name evidence="12" type="ORF">GH808_12925</name>
</gene>
<reference evidence="12 13" key="1">
    <citation type="journal article" date="2020" name="mSystems">
        <title>Defining Genomic and Predicted Metabolic Features of the Acetobacterium Genus.</title>
        <authorList>
            <person name="Ross D.E."/>
            <person name="Marshall C.W."/>
            <person name="Gulliver D."/>
            <person name="May H.D."/>
            <person name="Norman R.S."/>
        </authorList>
    </citation>
    <scope>NUCLEOTIDE SEQUENCE [LARGE SCALE GENOMIC DNA]</scope>
    <source>
        <strain evidence="12 13">DSM 8238</strain>
    </source>
</reference>
<evidence type="ECO:0000259" key="11">
    <source>
        <dbReference type="Pfam" id="PF07992"/>
    </source>
</evidence>
<evidence type="ECO:0000256" key="8">
    <source>
        <dbReference type="ARBA" id="ARBA00023004"/>
    </source>
</evidence>
<keyword evidence="5" id="KW-0288">FMN</keyword>
<comment type="cofactor">
    <cofactor evidence="2">
        <name>[4Fe-4S] cluster</name>
        <dbReference type="ChEBI" id="CHEBI:49883"/>
    </cofactor>
</comment>
<dbReference type="SUPFAM" id="SSF51905">
    <property type="entry name" value="FAD/NAD(P)-binding domain"/>
    <property type="match status" value="1"/>
</dbReference>
<feature type="domain" description="NADH:flavin oxidoreductase/NADH oxidase N-terminal" evidence="10">
    <location>
        <begin position="8"/>
        <end position="349"/>
    </location>
</feature>
<dbReference type="InterPro" id="IPR001155">
    <property type="entry name" value="OxRdtase_FMN_N"/>
</dbReference>
<comment type="caution">
    <text evidence="12">The sequence shown here is derived from an EMBL/GenBank/DDBJ whole genome shotgun (WGS) entry which is preliminary data.</text>
</comment>
<keyword evidence="9" id="KW-0411">Iron-sulfur</keyword>
<organism evidence="12 13">
    <name type="scientific">Acetobacterium fimetarium</name>
    <dbReference type="NCBI Taxonomy" id="52691"/>
    <lineage>
        <taxon>Bacteria</taxon>
        <taxon>Bacillati</taxon>
        <taxon>Bacillota</taxon>
        <taxon>Clostridia</taxon>
        <taxon>Eubacteriales</taxon>
        <taxon>Eubacteriaceae</taxon>
        <taxon>Acetobacterium</taxon>
    </lineage>
</organism>
<keyword evidence="8" id="KW-0408">Iron</keyword>
<dbReference type="CDD" id="cd02803">
    <property type="entry name" value="OYE_like_FMN_family"/>
    <property type="match status" value="1"/>
</dbReference>
<dbReference type="Proteomes" id="UP000603234">
    <property type="component" value="Unassembled WGS sequence"/>
</dbReference>
<evidence type="ECO:0000256" key="4">
    <source>
        <dbReference type="ARBA" id="ARBA00022630"/>
    </source>
</evidence>
<dbReference type="Gene3D" id="3.20.20.70">
    <property type="entry name" value="Aldolase class I"/>
    <property type="match status" value="1"/>
</dbReference>
<dbReference type="InterPro" id="IPR023753">
    <property type="entry name" value="FAD/NAD-binding_dom"/>
</dbReference>
<evidence type="ECO:0000313" key="13">
    <source>
        <dbReference type="Proteomes" id="UP000603234"/>
    </source>
</evidence>
<dbReference type="EMBL" id="WJBC01000024">
    <property type="protein sequence ID" value="MBC3805320.1"/>
    <property type="molecule type" value="Genomic_DNA"/>
</dbReference>
<dbReference type="Pfam" id="PF07992">
    <property type="entry name" value="Pyr_redox_2"/>
    <property type="match status" value="1"/>
</dbReference>
<dbReference type="PRINTS" id="PR00469">
    <property type="entry name" value="PNDRDTASEII"/>
</dbReference>
<sequence>MKLKYEHVFEPIRIRGVKFKNRLEVAPMSPNLVNQDGTISPDFVNFCRPFARGGAGIITVGNAVIDPESRDEPRQPDLSTDECILPLTRLVEMAQGFGVQLSLEVNHSGVSVPYEAGKKIYGPSAMITSGEKMAAAMQGREPAITIEMDHAKINDTVEKYAAAAFRTKRAGCKMCMLHGAHGNLLGQFASPFYNKRTDEYGGSIANRARFAIEVLDAVRARCGENFVIEYRISADEILPEGMHFEETLQFIALIQDKVDILHVSAGLHSDFEYFRNWWQNYLMDRKFNVHYAAKIKKAFPDLLVCTVGSIMNVKNAEEIIATGQADFVAMGRPYLADPEMPRKYALGKEDDHRPCIRCQHCCARLINPAVLTCAVNPLVGNETEFPDGKVKPAKVKKKVAVIGGGPAGIQALLTLCERGHAVTLYEKSDHLGGVIDYAAAPSFKQDLKDYLDYMVIQAGKAPARILLNTEATKELLDAKSYDAIIIAVGANPIVPTLPGVNKSHVHWAPEADSGKVQVGNKTVIVGAGAVGIECAIELKREGNDVAIIEMASDLSSFMRANLAVFGDIMMELKKLNIPIHFNCRLDEIKDATVICTDIEKSAKVEFSADTVLLALGVSPNHAVADSLRKCAPNTEVFIVGDAYEVTTNLASAVLSAFKAAAYV</sequence>
<protein>
    <submittedName>
        <fullName evidence="12">NAD(P)-binding protein</fullName>
    </submittedName>
</protein>
<comment type="cofactor">
    <cofactor evidence="1">
        <name>FMN</name>
        <dbReference type="ChEBI" id="CHEBI:58210"/>
    </cofactor>
</comment>
<dbReference type="Gene3D" id="3.40.50.720">
    <property type="entry name" value="NAD(P)-binding Rossmann-like Domain"/>
    <property type="match status" value="1"/>
</dbReference>
<evidence type="ECO:0000256" key="1">
    <source>
        <dbReference type="ARBA" id="ARBA00001917"/>
    </source>
</evidence>
<feature type="domain" description="FAD/NAD(P)-binding" evidence="11">
    <location>
        <begin position="397"/>
        <end position="627"/>
    </location>
</feature>
<evidence type="ECO:0000256" key="9">
    <source>
        <dbReference type="ARBA" id="ARBA00023014"/>
    </source>
</evidence>
<proteinExistence type="inferred from homology"/>
<dbReference type="InterPro" id="IPR051793">
    <property type="entry name" value="NADH:flavin_oxidoreductase"/>
</dbReference>
<dbReference type="PRINTS" id="PR00368">
    <property type="entry name" value="FADPNR"/>
</dbReference>
<dbReference type="PANTHER" id="PTHR42917:SF2">
    <property type="entry name" value="2,4-DIENOYL-COA REDUCTASE [(2E)-ENOYL-COA-PRODUCING]"/>
    <property type="match status" value="1"/>
</dbReference>
<dbReference type="PANTHER" id="PTHR42917">
    <property type="entry name" value="2,4-DIENOYL-COA REDUCTASE"/>
    <property type="match status" value="1"/>
</dbReference>
<evidence type="ECO:0000256" key="5">
    <source>
        <dbReference type="ARBA" id="ARBA00022643"/>
    </source>
</evidence>
<comment type="similarity">
    <text evidence="3">In the N-terminal section; belongs to the NADH:flavin oxidoreductase/NADH oxidase family.</text>
</comment>
<keyword evidence="7" id="KW-0560">Oxidoreductase</keyword>
<dbReference type="InterPro" id="IPR013785">
    <property type="entry name" value="Aldolase_TIM"/>
</dbReference>
<dbReference type="Gene3D" id="3.50.50.60">
    <property type="entry name" value="FAD/NAD(P)-binding domain"/>
    <property type="match status" value="1"/>
</dbReference>
<evidence type="ECO:0000256" key="6">
    <source>
        <dbReference type="ARBA" id="ARBA00022723"/>
    </source>
</evidence>